<dbReference type="HAMAP" id="MF_00171">
    <property type="entry name" value="TruA"/>
    <property type="match status" value="1"/>
</dbReference>
<evidence type="ECO:0000256" key="6">
    <source>
        <dbReference type="PIRSR" id="PIRSR001430-2"/>
    </source>
</evidence>
<dbReference type="InterPro" id="IPR020095">
    <property type="entry name" value="PsdUridine_synth_TruA_C"/>
</dbReference>
<dbReference type="InterPro" id="IPR020097">
    <property type="entry name" value="PsdUridine_synth_TruA_a/b_dom"/>
</dbReference>
<dbReference type="RefSeq" id="WP_147188840.1">
    <property type="nucleotide sequence ID" value="NZ_CP042435.1"/>
</dbReference>
<keyword evidence="10" id="KW-1185">Reference proteome</keyword>
<evidence type="ECO:0000256" key="4">
    <source>
        <dbReference type="HAMAP-Rule" id="MF_00171"/>
    </source>
</evidence>
<dbReference type="PANTHER" id="PTHR11142">
    <property type="entry name" value="PSEUDOURIDYLATE SYNTHASE"/>
    <property type="match status" value="1"/>
</dbReference>
<comment type="catalytic activity">
    <reaction evidence="4 7">
        <text>uridine(38/39/40) in tRNA = pseudouridine(38/39/40) in tRNA</text>
        <dbReference type="Rhea" id="RHEA:22376"/>
        <dbReference type="Rhea" id="RHEA-COMP:10085"/>
        <dbReference type="Rhea" id="RHEA-COMP:10087"/>
        <dbReference type="ChEBI" id="CHEBI:65314"/>
        <dbReference type="ChEBI" id="CHEBI:65315"/>
        <dbReference type="EC" id="5.4.99.12"/>
    </reaction>
</comment>
<comment type="similarity">
    <text evidence="1 4 7">Belongs to the tRNA pseudouridine synthase TruA family.</text>
</comment>
<name>A0A5B8V6F5_9BACT</name>
<dbReference type="KEGG" id="pgin:FRZ67_06955"/>
<feature type="binding site" evidence="4 6">
    <location>
        <position position="109"/>
    </location>
    <ligand>
        <name>substrate</name>
    </ligand>
</feature>
<comment type="caution">
    <text evidence="4">Lacks conserved residue(s) required for the propagation of feature annotation.</text>
</comment>
<dbReference type="CDD" id="cd02570">
    <property type="entry name" value="PseudoU_synth_EcTruA"/>
    <property type="match status" value="1"/>
</dbReference>
<reference evidence="9 10" key="1">
    <citation type="journal article" date="2016" name="Int. J. Syst. Evol. Microbiol.">
        <title>Panacibacter ginsenosidivorans gen. nov., sp. nov., with ginsenoside converting activity isolated from soil of a ginseng field.</title>
        <authorList>
            <person name="Siddiqi M.Z."/>
            <person name="Muhammad Shafi S."/>
            <person name="Choi K.D."/>
            <person name="Im W.T."/>
        </authorList>
    </citation>
    <scope>NUCLEOTIDE SEQUENCE [LARGE SCALE GENOMIC DNA]</scope>
    <source>
        <strain evidence="9 10">Gsoil1550</strain>
    </source>
</reference>
<dbReference type="InterPro" id="IPR001406">
    <property type="entry name" value="PsdUridine_synth_TruA"/>
</dbReference>
<dbReference type="NCBIfam" id="TIGR00071">
    <property type="entry name" value="hisT_truA"/>
    <property type="match status" value="1"/>
</dbReference>
<dbReference type="EC" id="5.4.99.12" evidence="4"/>
<evidence type="ECO:0000256" key="7">
    <source>
        <dbReference type="RuleBase" id="RU003792"/>
    </source>
</evidence>
<dbReference type="FunFam" id="3.30.70.580:FF:000001">
    <property type="entry name" value="tRNA pseudouridine synthase A"/>
    <property type="match status" value="1"/>
</dbReference>
<dbReference type="Pfam" id="PF01416">
    <property type="entry name" value="PseudoU_synth_1"/>
    <property type="match status" value="2"/>
</dbReference>
<evidence type="ECO:0000256" key="3">
    <source>
        <dbReference type="ARBA" id="ARBA00023235"/>
    </source>
</evidence>
<dbReference type="GO" id="GO:0031119">
    <property type="term" value="P:tRNA pseudouridine synthesis"/>
    <property type="evidence" value="ECO:0007669"/>
    <property type="project" value="UniProtKB-UniRule"/>
</dbReference>
<dbReference type="PANTHER" id="PTHR11142:SF0">
    <property type="entry name" value="TRNA PSEUDOURIDINE SYNTHASE-LIKE 1"/>
    <property type="match status" value="1"/>
</dbReference>
<dbReference type="PIRSF" id="PIRSF001430">
    <property type="entry name" value="tRNA_psdUrid_synth"/>
    <property type="match status" value="1"/>
</dbReference>
<dbReference type="EMBL" id="CP042435">
    <property type="protein sequence ID" value="QEC67040.1"/>
    <property type="molecule type" value="Genomic_DNA"/>
</dbReference>
<dbReference type="InterPro" id="IPR020094">
    <property type="entry name" value="TruA/RsuA/RluB/E/F_N"/>
</dbReference>
<keyword evidence="2 4" id="KW-0819">tRNA processing</keyword>
<feature type="domain" description="Pseudouridine synthase I TruA alpha/beta" evidence="8">
    <location>
        <begin position="141"/>
        <end position="241"/>
    </location>
</feature>
<dbReference type="OrthoDB" id="9811823at2"/>
<evidence type="ECO:0000259" key="8">
    <source>
        <dbReference type="Pfam" id="PF01416"/>
    </source>
</evidence>
<dbReference type="Proteomes" id="UP000321533">
    <property type="component" value="Chromosome"/>
</dbReference>
<organism evidence="9 10">
    <name type="scientific">Panacibacter ginsenosidivorans</name>
    <dbReference type="NCBI Taxonomy" id="1813871"/>
    <lineage>
        <taxon>Bacteria</taxon>
        <taxon>Pseudomonadati</taxon>
        <taxon>Bacteroidota</taxon>
        <taxon>Chitinophagia</taxon>
        <taxon>Chitinophagales</taxon>
        <taxon>Chitinophagaceae</taxon>
        <taxon>Panacibacter</taxon>
    </lineage>
</organism>
<comment type="function">
    <text evidence="4">Formation of pseudouridine at positions 38, 39 and 40 in the anticodon stem and loop of transfer RNAs.</text>
</comment>
<gene>
    <name evidence="4 9" type="primary">truA</name>
    <name evidence="9" type="ORF">FRZ67_06955</name>
</gene>
<dbReference type="Gene3D" id="3.30.70.660">
    <property type="entry name" value="Pseudouridine synthase I, catalytic domain, C-terminal subdomain"/>
    <property type="match status" value="1"/>
</dbReference>
<evidence type="ECO:0000313" key="9">
    <source>
        <dbReference type="EMBL" id="QEC67040.1"/>
    </source>
</evidence>
<dbReference type="GO" id="GO:0003723">
    <property type="term" value="F:RNA binding"/>
    <property type="evidence" value="ECO:0007669"/>
    <property type="project" value="InterPro"/>
</dbReference>
<evidence type="ECO:0000313" key="10">
    <source>
        <dbReference type="Proteomes" id="UP000321533"/>
    </source>
</evidence>
<dbReference type="GO" id="GO:0160147">
    <property type="term" value="F:tRNA pseudouridine(38-40) synthase activity"/>
    <property type="evidence" value="ECO:0007669"/>
    <property type="project" value="UniProtKB-EC"/>
</dbReference>
<accession>A0A5B8V6F5</accession>
<feature type="domain" description="Pseudouridine synthase I TruA alpha/beta" evidence="8">
    <location>
        <begin position="9"/>
        <end position="103"/>
    </location>
</feature>
<proteinExistence type="inferred from homology"/>
<evidence type="ECO:0000256" key="1">
    <source>
        <dbReference type="ARBA" id="ARBA00009375"/>
    </source>
</evidence>
<keyword evidence="3 4" id="KW-0413">Isomerase</keyword>
<dbReference type="AlphaFoldDB" id="A0A5B8V6F5"/>
<dbReference type="InterPro" id="IPR020103">
    <property type="entry name" value="PsdUridine_synth_cat_dom_sf"/>
</dbReference>
<dbReference type="Gene3D" id="3.30.70.580">
    <property type="entry name" value="Pseudouridine synthase I, catalytic domain, N-terminal subdomain"/>
    <property type="match status" value="1"/>
</dbReference>
<evidence type="ECO:0000256" key="2">
    <source>
        <dbReference type="ARBA" id="ARBA00022694"/>
    </source>
</evidence>
<sequence>MRRYFLEVTYKGTRYSGFQVQTNAITIQSEVEKALTTLFRQPFSLTGSSRTDAGVHAFQNFFHFDTDIFIRQEQLYNLNAILPSDIAVKGIYPVENQSHCRFDAVSREYKYFVYKEKNPFLQETAWYYPFKLDMDILQNAAAIIPGYKDFTSFSKRNTQVKTFICDIKYSSWAYENDCLVFTVISNRFLRGMVRGLVSTMFKTARNIISIDQFREIIEQQDCTKADFAAPPQGLYLVKVNYKDDFLGKVDNG</sequence>
<evidence type="ECO:0000256" key="5">
    <source>
        <dbReference type="PIRSR" id="PIRSR001430-1"/>
    </source>
</evidence>
<dbReference type="SUPFAM" id="SSF55120">
    <property type="entry name" value="Pseudouridine synthase"/>
    <property type="match status" value="1"/>
</dbReference>
<protein>
    <recommendedName>
        <fullName evidence="4">tRNA pseudouridine synthase A</fullName>
        <ecNumber evidence="4">5.4.99.12</ecNumber>
    </recommendedName>
    <alternativeName>
        <fullName evidence="4">tRNA pseudouridine(38-40) synthase</fullName>
    </alternativeName>
    <alternativeName>
        <fullName evidence="4">tRNA pseudouridylate synthase I</fullName>
    </alternativeName>
    <alternativeName>
        <fullName evidence="4">tRNA-uridine isomerase I</fullName>
    </alternativeName>
</protein>
<comment type="subunit">
    <text evidence="4">Homodimer.</text>
</comment>
<feature type="active site" description="Nucleophile" evidence="4 5">
    <location>
        <position position="52"/>
    </location>
</feature>